<comment type="caution">
    <text evidence="1">The sequence shown here is derived from an EMBL/GenBank/DDBJ whole genome shotgun (WGS) entry which is preliminary data.</text>
</comment>
<reference evidence="1 2" key="1">
    <citation type="journal article" date="2018" name="Sci. Rep.">
        <title>Genomic signatures of local adaptation to the degree of environmental predictability in rotifers.</title>
        <authorList>
            <person name="Franch-Gras L."/>
            <person name="Hahn C."/>
            <person name="Garcia-Roger E.M."/>
            <person name="Carmona M.J."/>
            <person name="Serra M."/>
            <person name="Gomez A."/>
        </authorList>
    </citation>
    <scope>NUCLEOTIDE SEQUENCE [LARGE SCALE GENOMIC DNA]</scope>
    <source>
        <strain evidence="1">HYR1</strain>
    </source>
</reference>
<dbReference type="AlphaFoldDB" id="A0A3M7Q2J0"/>
<evidence type="ECO:0000313" key="1">
    <source>
        <dbReference type="EMBL" id="RNA05434.1"/>
    </source>
</evidence>
<protein>
    <submittedName>
        <fullName evidence="1">Uncharacterized protein</fullName>
    </submittedName>
</protein>
<keyword evidence="2" id="KW-1185">Reference proteome</keyword>
<name>A0A3M7Q2J0_BRAPC</name>
<proteinExistence type="predicted"/>
<dbReference type="EMBL" id="REGN01007726">
    <property type="protein sequence ID" value="RNA05434.1"/>
    <property type="molecule type" value="Genomic_DNA"/>
</dbReference>
<organism evidence="1 2">
    <name type="scientific">Brachionus plicatilis</name>
    <name type="common">Marine rotifer</name>
    <name type="synonym">Brachionus muelleri</name>
    <dbReference type="NCBI Taxonomy" id="10195"/>
    <lineage>
        <taxon>Eukaryota</taxon>
        <taxon>Metazoa</taxon>
        <taxon>Spiralia</taxon>
        <taxon>Gnathifera</taxon>
        <taxon>Rotifera</taxon>
        <taxon>Eurotatoria</taxon>
        <taxon>Monogononta</taxon>
        <taxon>Pseudotrocha</taxon>
        <taxon>Ploima</taxon>
        <taxon>Brachionidae</taxon>
        <taxon>Brachionus</taxon>
    </lineage>
</organism>
<sequence length="63" mass="7494">MTLSGHITGQTQKGTHFPKQDLLRELKVSRENFLVNFQPSVQRDQTSLRQYRQRVEWLVSRSH</sequence>
<dbReference type="Proteomes" id="UP000276133">
    <property type="component" value="Unassembled WGS sequence"/>
</dbReference>
<gene>
    <name evidence="1" type="ORF">BpHYR1_003317</name>
</gene>
<accession>A0A3M7Q2J0</accession>
<evidence type="ECO:0000313" key="2">
    <source>
        <dbReference type="Proteomes" id="UP000276133"/>
    </source>
</evidence>